<dbReference type="GO" id="GO:0000151">
    <property type="term" value="C:ubiquitin ligase complex"/>
    <property type="evidence" value="ECO:0007669"/>
    <property type="project" value="InterPro"/>
</dbReference>
<dbReference type="Pfam" id="PF10408">
    <property type="entry name" value="Ufd2P_core"/>
    <property type="match status" value="1"/>
</dbReference>
<evidence type="ECO:0000256" key="8">
    <source>
        <dbReference type="ARBA" id="ARBA00022679"/>
    </source>
</evidence>
<dbReference type="PANTHER" id="PTHR13931">
    <property type="entry name" value="UBIQUITINATION FACTOR E4"/>
    <property type="match status" value="1"/>
</dbReference>
<dbReference type="AlphaFoldDB" id="A0A0D7AZ51"/>
<dbReference type="EMBL" id="KN880692">
    <property type="protein sequence ID" value="KIY63497.1"/>
    <property type="molecule type" value="Genomic_DNA"/>
</dbReference>
<dbReference type="FunFam" id="3.30.40.10:FF:000055">
    <property type="entry name" value="Ubiquitin conjugation factor e4 a"/>
    <property type="match status" value="1"/>
</dbReference>
<evidence type="ECO:0000313" key="14">
    <source>
        <dbReference type="Proteomes" id="UP000054007"/>
    </source>
</evidence>
<organism evidence="13 14">
    <name type="scientific">Cylindrobasidium torrendii FP15055 ss-10</name>
    <dbReference type="NCBI Taxonomy" id="1314674"/>
    <lineage>
        <taxon>Eukaryota</taxon>
        <taxon>Fungi</taxon>
        <taxon>Dikarya</taxon>
        <taxon>Basidiomycota</taxon>
        <taxon>Agaricomycotina</taxon>
        <taxon>Agaricomycetes</taxon>
        <taxon>Agaricomycetidae</taxon>
        <taxon>Agaricales</taxon>
        <taxon>Marasmiineae</taxon>
        <taxon>Physalacriaceae</taxon>
        <taxon>Cylindrobasidium</taxon>
    </lineage>
</organism>
<dbReference type="PROSITE" id="PS51698">
    <property type="entry name" value="U_BOX"/>
    <property type="match status" value="1"/>
</dbReference>
<evidence type="ECO:0000256" key="4">
    <source>
        <dbReference type="ARBA" id="ARBA00004906"/>
    </source>
</evidence>
<dbReference type="UniPathway" id="UPA00143"/>
<comment type="similarity">
    <text evidence="5">Belongs to the ubiquitin conjugation factor E4 family.</text>
</comment>
<evidence type="ECO:0000256" key="6">
    <source>
        <dbReference type="ARBA" id="ARBA00012483"/>
    </source>
</evidence>
<feature type="domain" description="U-box" evidence="12">
    <location>
        <begin position="1012"/>
        <end position="1086"/>
    </location>
</feature>
<comment type="catalytic activity">
    <reaction evidence="1">
        <text>S-ubiquitinyl-[E2 ubiquitin-conjugating enzyme]-L-cysteine + [acceptor protein]-L-lysine = [E2 ubiquitin-conjugating enzyme]-L-cysteine + N(6)-ubiquitinyl-[acceptor protein]-L-lysine.</text>
        <dbReference type="EC" id="2.3.2.27"/>
    </reaction>
</comment>
<dbReference type="EC" id="2.3.2.27" evidence="6"/>
<reference evidence="13 14" key="1">
    <citation type="journal article" date="2015" name="Fungal Genet. Biol.">
        <title>Evolution of novel wood decay mechanisms in Agaricales revealed by the genome sequences of Fistulina hepatica and Cylindrobasidium torrendii.</title>
        <authorList>
            <person name="Floudas D."/>
            <person name="Held B.W."/>
            <person name="Riley R."/>
            <person name="Nagy L.G."/>
            <person name="Koehler G."/>
            <person name="Ransdell A.S."/>
            <person name="Younus H."/>
            <person name="Chow J."/>
            <person name="Chiniquy J."/>
            <person name="Lipzen A."/>
            <person name="Tritt A."/>
            <person name="Sun H."/>
            <person name="Haridas S."/>
            <person name="LaButti K."/>
            <person name="Ohm R.A."/>
            <person name="Kues U."/>
            <person name="Blanchette R.A."/>
            <person name="Grigoriev I.V."/>
            <person name="Minto R.E."/>
            <person name="Hibbett D.S."/>
        </authorList>
    </citation>
    <scope>NUCLEOTIDE SEQUENCE [LARGE SCALE GENOMIC DNA]</scope>
    <source>
        <strain evidence="13 14">FP15055 ss-10</strain>
    </source>
</reference>
<dbReference type="GO" id="GO:0006511">
    <property type="term" value="P:ubiquitin-dependent protein catabolic process"/>
    <property type="evidence" value="ECO:0007669"/>
    <property type="project" value="InterPro"/>
</dbReference>
<keyword evidence="9" id="KW-0833">Ubl conjugation pathway</keyword>
<sequence>MSTGSSLTTPQDDADRIRMRRLQKLQDAAPARPPSAPSASSSSAPSPVPSSPKPQPPKRPVVPPTPPQSSTSASTPLPAKKPRAPLHLDIPSWFHESATKILGVTLDKAAAEKSGYELVWLKSLSAELASEGVDVQKIDDSEMLSRLIIARLEVDPNDMTDDLEYMPVLASLPAKQTVFEYLVGAWKRLNSTRALLIKKGYIPGEAQAALEKLDKLKELIISYAGFSLQEPEMFPQPTGRQLGAIELVEPLMSLSALSAPLLGSSTSAPNKLGPSDIDQFLGDLARRFEPDEELDGILGPVVRQLLHNPILIKPEGLGGGDAGWRGIISGLEALVSVKPIAIMITRLEEWNPSTATPPTFEYLSLMGPLCRLGVFPREWPGIAKTYFSEPDKKTRGDVESSNASLRGTLKTLQGSLFGVFNALVRASPQSREAVLSYFARVVSLNAKRAGMQVDPNTVATDSFMFNMSSVLLQFAEPFIDANYTKMDRIDPTYFAKSERIDLKEETRIKATSNEAVEWEEANKGAPGAPPPNFISDIFYLTVAMAHYGYLQTISYFGELQRGIDDVQRQIDYLQGDGSWMGTPQQARREAQINTAKAEQNRVRSAQFAYQTQLLDPEFVVRNLGFINFLSTWLIRMAEPSHKHPNPQASLPLTQDVPMTFRVLPEYIIEDPIQFYYFAVQYSPEKFELSGKNELLIFALTFLSSTWYIKNPFLKAKILDALWLGIWNYDGRHADGILGSLLNSHPMALQHLMSVLTHFYIEVEQTGASSQFYDKFNSRRSIAGILKIIWNNPAHREALSREAENVDKFVRFVNLMINDVTYLMDESLGELAQIHNLQVEMESPEWASKPQEYRREREGTLRSLERHASGYVSLGRSTVELLKVFTSETKRPFMMPEIVDRLAAMLDYNLVALVGPKYQELRVKNAEKYRFNPKVLLADVLQVFINLSDQEEFVKAVANDGRSYSKDLFEKAADIGVKRAIKTQAEMDLLTAFVGKVEIVKATMEIEEEEMGDVPDDFLDPLMYTLMRDPVILPTSKTTIDRSTIKSHLLSDTHDPFNRAPLKIEDVFPDTELKARIDAWLAEKRAKKTESAMQVDS</sequence>
<evidence type="ECO:0000259" key="12">
    <source>
        <dbReference type="PROSITE" id="PS51698"/>
    </source>
</evidence>
<dbReference type="Pfam" id="PF04564">
    <property type="entry name" value="U-box"/>
    <property type="match status" value="1"/>
</dbReference>
<dbReference type="InterPro" id="IPR003613">
    <property type="entry name" value="Ubox_domain"/>
</dbReference>
<dbReference type="SMART" id="SM00504">
    <property type="entry name" value="Ubox"/>
    <property type="match status" value="1"/>
</dbReference>
<gene>
    <name evidence="13" type="ORF">CYLTODRAFT_493873</name>
</gene>
<dbReference type="STRING" id="1314674.A0A0D7AZ51"/>
<dbReference type="OrthoDB" id="20295at2759"/>
<evidence type="ECO:0000256" key="7">
    <source>
        <dbReference type="ARBA" id="ARBA00022490"/>
    </source>
</evidence>
<feature type="compositionally biased region" description="Polar residues" evidence="11">
    <location>
        <begin position="1"/>
        <end position="11"/>
    </location>
</feature>
<comment type="subcellular location">
    <subcellularLocation>
        <location evidence="3">Cytoplasm</location>
    </subcellularLocation>
    <subcellularLocation>
        <location evidence="2">Nucleus</location>
    </subcellularLocation>
</comment>
<keyword evidence="7" id="KW-0963">Cytoplasm</keyword>
<dbReference type="GO" id="GO:0036503">
    <property type="term" value="P:ERAD pathway"/>
    <property type="evidence" value="ECO:0007669"/>
    <property type="project" value="InterPro"/>
</dbReference>
<keyword evidence="10" id="KW-0539">Nucleus</keyword>
<feature type="region of interest" description="Disordered" evidence="11">
    <location>
        <begin position="1"/>
        <end position="84"/>
    </location>
</feature>
<dbReference type="InterPro" id="IPR013083">
    <property type="entry name" value="Znf_RING/FYVE/PHD"/>
</dbReference>
<dbReference type="Gene3D" id="3.30.40.10">
    <property type="entry name" value="Zinc/RING finger domain, C3HC4 (zinc finger)"/>
    <property type="match status" value="1"/>
</dbReference>
<evidence type="ECO:0000256" key="2">
    <source>
        <dbReference type="ARBA" id="ARBA00004123"/>
    </source>
</evidence>
<evidence type="ECO:0000256" key="3">
    <source>
        <dbReference type="ARBA" id="ARBA00004496"/>
    </source>
</evidence>
<evidence type="ECO:0000256" key="10">
    <source>
        <dbReference type="ARBA" id="ARBA00023242"/>
    </source>
</evidence>
<evidence type="ECO:0000256" key="11">
    <source>
        <dbReference type="SAM" id="MobiDB-lite"/>
    </source>
</evidence>
<accession>A0A0D7AZ51</accession>
<dbReference type="GO" id="GO:0005634">
    <property type="term" value="C:nucleus"/>
    <property type="evidence" value="ECO:0007669"/>
    <property type="project" value="UniProtKB-SubCell"/>
</dbReference>
<evidence type="ECO:0000256" key="9">
    <source>
        <dbReference type="ARBA" id="ARBA00022786"/>
    </source>
</evidence>
<dbReference type="Proteomes" id="UP000054007">
    <property type="component" value="Unassembled WGS sequence"/>
</dbReference>
<evidence type="ECO:0000256" key="1">
    <source>
        <dbReference type="ARBA" id="ARBA00000900"/>
    </source>
</evidence>
<evidence type="ECO:0000256" key="5">
    <source>
        <dbReference type="ARBA" id="ARBA00007434"/>
    </source>
</evidence>
<evidence type="ECO:0000313" key="13">
    <source>
        <dbReference type="EMBL" id="KIY63497.1"/>
    </source>
</evidence>
<keyword evidence="14" id="KW-1185">Reference proteome</keyword>
<dbReference type="GO" id="GO:0000209">
    <property type="term" value="P:protein polyubiquitination"/>
    <property type="evidence" value="ECO:0007669"/>
    <property type="project" value="TreeGrafter"/>
</dbReference>
<proteinExistence type="inferred from homology"/>
<comment type="pathway">
    <text evidence="4">Protein modification; protein ubiquitination.</text>
</comment>
<dbReference type="PANTHER" id="PTHR13931:SF2">
    <property type="entry name" value="UBIQUITIN CONJUGATION FACTOR E4 B"/>
    <property type="match status" value="1"/>
</dbReference>
<dbReference type="SUPFAM" id="SSF57850">
    <property type="entry name" value="RING/U-box"/>
    <property type="match status" value="1"/>
</dbReference>
<name>A0A0D7AZ51_9AGAR</name>
<dbReference type="GO" id="GO:0005737">
    <property type="term" value="C:cytoplasm"/>
    <property type="evidence" value="ECO:0007669"/>
    <property type="project" value="UniProtKB-SubCell"/>
</dbReference>
<dbReference type="GO" id="GO:0034450">
    <property type="term" value="F:ubiquitin-ubiquitin ligase activity"/>
    <property type="evidence" value="ECO:0007669"/>
    <property type="project" value="InterPro"/>
</dbReference>
<dbReference type="CDD" id="cd16657">
    <property type="entry name" value="RING-Ubox_UBE4A"/>
    <property type="match status" value="1"/>
</dbReference>
<dbReference type="InterPro" id="IPR045132">
    <property type="entry name" value="UBE4"/>
</dbReference>
<dbReference type="InterPro" id="IPR019474">
    <property type="entry name" value="Ub_conjug_fac_E4_core"/>
</dbReference>
<keyword evidence="8" id="KW-0808">Transferase</keyword>
<feature type="compositionally biased region" description="Pro residues" evidence="11">
    <location>
        <begin position="46"/>
        <end position="67"/>
    </location>
</feature>
<protein>
    <recommendedName>
        <fullName evidence="6">RING-type E3 ubiquitin transferase</fullName>
        <ecNumber evidence="6">2.3.2.27</ecNumber>
    </recommendedName>
</protein>